<evidence type="ECO:0000256" key="1">
    <source>
        <dbReference type="SAM" id="MobiDB-lite"/>
    </source>
</evidence>
<dbReference type="EMBL" id="MT447187">
    <property type="protein sequence ID" value="QNQ73375.1"/>
    <property type="molecule type" value="Viral_cRNA"/>
</dbReference>
<dbReference type="RefSeq" id="YP_010800708.1">
    <property type="nucleotide sequence ID" value="NC_076899.1"/>
</dbReference>
<dbReference type="KEGG" id="vg:80539354"/>
<feature type="compositionally biased region" description="Polar residues" evidence="1">
    <location>
        <begin position="215"/>
        <end position="224"/>
    </location>
</feature>
<dbReference type="Proteomes" id="UP000830197">
    <property type="component" value="Segment"/>
</dbReference>
<keyword evidence="3" id="KW-1185">Reference proteome</keyword>
<dbReference type="GeneID" id="80539354"/>
<proteinExistence type="predicted"/>
<evidence type="ECO:0000313" key="3">
    <source>
        <dbReference type="Proteomes" id="UP000830197"/>
    </source>
</evidence>
<accession>A0AAE7MCV6</accession>
<evidence type="ECO:0000313" key="2">
    <source>
        <dbReference type="EMBL" id="QNQ73375.1"/>
    </source>
</evidence>
<reference evidence="2" key="1">
    <citation type="journal article" date="2020" name="Virus Res.">
        <title>Mixed infection by a partitivirus and a negative-sense RNA virus related to mymonaviruses in the polypore fungus Bondarzewia berkeleyi.</title>
        <authorList>
            <person name="Vainio E.J."/>
            <person name="Sutela S."/>
        </authorList>
    </citation>
    <scope>NUCLEOTIDE SEQUENCE</scope>
    <source>
        <strain evidence="2">FD-104</strain>
    </source>
</reference>
<feature type="region of interest" description="Disordered" evidence="1">
    <location>
        <begin position="34"/>
        <end position="88"/>
    </location>
</feature>
<feature type="compositionally biased region" description="Basic and acidic residues" evidence="1">
    <location>
        <begin position="78"/>
        <end position="88"/>
    </location>
</feature>
<feature type="region of interest" description="Disordered" evidence="1">
    <location>
        <begin position="191"/>
        <end position="224"/>
    </location>
</feature>
<protein>
    <submittedName>
        <fullName evidence="2">ORF1 protein</fullName>
    </submittedName>
</protein>
<feature type="compositionally biased region" description="Basic and acidic residues" evidence="1">
    <location>
        <begin position="191"/>
        <end position="203"/>
    </location>
</feature>
<sequence>MSAFGKNNQRSTASALLSQGREAIAEERVMEAVSAVTPESVMQSAVAPAGWDSPLREDSPSTTSLDTTRETMPSVADSVHERISDQESKLKEEALKVASLEESIKLMRTTISRLEDKIAQIEKDSQIRAEKLSRDLRDGYSTAVAKVLQKMDQVVSLLPKEKKEKGKEIKDLTSSSLYNTEAEMFAANEEDWRAEQEAQRYEEPSSEELELEYTSIPTPRQGSFVTDQSRLLDLERKYQGLSKIKEEHAQREVTPVASSSASGVKSVEEILAASDEWND</sequence>
<feature type="region of interest" description="Disordered" evidence="1">
    <location>
        <begin position="249"/>
        <end position="279"/>
    </location>
</feature>
<name>A0AAE7MCV6_9MONO</name>
<feature type="compositionally biased region" description="Low complexity" evidence="1">
    <location>
        <begin position="256"/>
        <end position="265"/>
    </location>
</feature>
<organism evidence="2 3">
    <name type="scientific">Bondarzewia berkeleyi negative-strand RNA virus 1</name>
    <dbReference type="NCBI Taxonomy" id="2768771"/>
    <lineage>
        <taxon>Viruses</taxon>
        <taxon>Riboviria</taxon>
        <taxon>Orthornavirae</taxon>
        <taxon>Negarnaviricota</taxon>
        <taxon>Haploviricotina</taxon>
        <taxon>Monjiviricetes</taxon>
        <taxon>Mononegavirales</taxon>
        <taxon>Mymonaviridae</taxon>
        <taxon>Auricularimonavirus</taxon>
        <taxon>Auricularimonavirus bondarzewiae</taxon>
    </lineage>
</organism>